<dbReference type="SUPFAM" id="SSF56784">
    <property type="entry name" value="HAD-like"/>
    <property type="match status" value="1"/>
</dbReference>
<dbReference type="InterPro" id="IPR006439">
    <property type="entry name" value="HAD-SF_hydro_IA"/>
</dbReference>
<dbReference type="EMBL" id="BAABLP010000009">
    <property type="protein sequence ID" value="GAA4755728.1"/>
    <property type="molecule type" value="Genomic_DNA"/>
</dbReference>
<dbReference type="NCBIfam" id="TIGR01509">
    <property type="entry name" value="HAD-SF-IA-v3"/>
    <property type="match status" value="1"/>
</dbReference>
<comment type="cofactor">
    <cofactor evidence="1">
        <name>Mg(2+)</name>
        <dbReference type="ChEBI" id="CHEBI:18420"/>
    </cofactor>
</comment>
<sequence length="238" mass="25444">MPRIVLFDLDGTLVDGGGLPDAMRATCAALAEDLPGVRAEDLAAANTAAWQRLWPELETDYMLGGRRGDDVGREVWRAALAACGVEDPAQLERAEQEWARQERASLRLYPDVLPALEALERDGVRLGMVTNGASVVQRGKLAAVGLADRFDPLVVSSDAGVMKPDPVIFEIALAAAGEPAAETWFVGDNLWHDMPGALEVGIRGLWLSRDGRSLPEDGPRPDAVLSSLAELRGSAGPR</sequence>
<dbReference type="PRINTS" id="PR00413">
    <property type="entry name" value="HADHALOGNASE"/>
</dbReference>
<dbReference type="Proteomes" id="UP001500121">
    <property type="component" value="Unassembled WGS sequence"/>
</dbReference>
<protein>
    <recommendedName>
        <fullName evidence="6">HAD family hydrolase</fullName>
    </recommendedName>
</protein>
<gene>
    <name evidence="4" type="ORF">GCM10025783_31250</name>
</gene>
<dbReference type="SFLD" id="SFLDG01129">
    <property type="entry name" value="C1.5:_HAD__Beta-PGM__Phosphata"/>
    <property type="match status" value="1"/>
</dbReference>
<evidence type="ECO:0000256" key="1">
    <source>
        <dbReference type="ARBA" id="ARBA00001946"/>
    </source>
</evidence>
<organism evidence="4 5">
    <name type="scientific">Amnibacterium soli</name>
    <dbReference type="NCBI Taxonomy" id="1282736"/>
    <lineage>
        <taxon>Bacteria</taxon>
        <taxon>Bacillati</taxon>
        <taxon>Actinomycetota</taxon>
        <taxon>Actinomycetes</taxon>
        <taxon>Micrococcales</taxon>
        <taxon>Microbacteriaceae</taxon>
        <taxon>Amnibacterium</taxon>
    </lineage>
</organism>
<dbReference type="NCBIfam" id="TIGR01549">
    <property type="entry name" value="HAD-SF-IA-v1"/>
    <property type="match status" value="1"/>
</dbReference>
<evidence type="ECO:0000256" key="3">
    <source>
        <dbReference type="ARBA" id="ARBA00022842"/>
    </source>
</evidence>
<dbReference type="SFLD" id="SFLDS00003">
    <property type="entry name" value="Haloacid_Dehalogenase"/>
    <property type="match status" value="1"/>
</dbReference>
<evidence type="ECO:0000256" key="2">
    <source>
        <dbReference type="ARBA" id="ARBA00022801"/>
    </source>
</evidence>
<keyword evidence="3" id="KW-0460">Magnesium</keyword>
<evidence type="ECO:0008006" key="6">
    <source>
        <dbReference type="Google" id="ProtNLM"/>
    </source>
</evidence>
<keyword evidence="5" id="KW-1185">Reference proteome</keyword>
<dbReference type="PANTHER" id="PTHR46470">
    <property type="entry name" value="N-ACYLNEURAMINATE-9-PHOSPHATASE"/>
    <property type="match status" value="1"/>
</dbReference>
<accession>A0ABP8ZGL6</accession>
<dbReference type="Pfam" id="PF00702">
    <property type="entry name" value="Hydrolase"/>
    <property type="match status" value="1"/>
</dbReference>
<keyword evidence="2" id="KW-0378">Hydrolase</keyword>
<comment type="caution">
    <text evidence="4">The sequence shown here is derived from an EMBL/GenBank/DDBJ whole genome shotgun (WGS) entry which is preliminary data.</text>
</comment>
<dbReference type="Gene3D" id="3.40.50.1000">
    <property type="entry name" value="HAD superfamily/HAD-like"/>
    <property type="match status" value="1"/>
</dbReference>
<evidence type="ECO:0000313" key="5">
    <source>
        <dbReference type="Proteomes" id="UP001500121"/>
    </source>
</evidence>
<proteinExistence type="predicted"/>
<evidence type="ECO:0000313" key="4">
    <source>
        <dbReference type="EMBL" id="GAA4755728.1"/>
    </source>
</evidence>
<dbReference type="RefSeq" id="WP_345482279.1">
    <property type="nucleotide sequence ID" value="NZ_BAABLP010000009.1"/>
</dbReference>
<dbReference type="Gene3D" id="1.20.120.710">
    <property type="entry name" value="Haloacid dehalogenase hydrolase-like domain"/>
    <property type="match status" value="1"/>
</dbReference>
<name>A0ABP8ZGL6_9MICO</name>
<dbReference type="InterPro" id="IPR051400">
    <property type="entry name" value="HAD-like_hydrolase"/>
</dbReference>
<dbReference type="InterPro" id="IPR036412">
    <property type="entry name" value="HAD-like_sf"/>
</dbReference>
<reference evidence="5" key="1">
    <citation type="journal article" date="2019" name="Int. J. Syst. Evol. Microbiol.">
        <title>The Global Catalogue of Microorganisms (GCM) 10K type strain sequencing project: providing services to taxonomists for standard genome sequencing and annotation.</title>
        <authorList>
            <consortium name="The Broad Institute Genomics Platform"/>
            <consortium name="The Broad Institute Genome Sequencing Center for Infectious Disease"/>
            <person name="Wu L."/>
            <person name="Ma J."/>
        </authorList>
    </citation>
    <scope>NUCLEOTIDE SEQUENCE [LARGE SCALE GENOMIC DNA]</scope>
    <source>
        <strain evidence="5">JCM 19015</strain>
    </source>
</reference>
<dbReference type="InterPro" id="IPR023214">
    <property type="entry name" value="HAD_sf"/>
</dbReference>